<keyword evidence="6" id="KW-0679">Respiratory chain</keyword>
<dbReference type="InterPro" id="IPR006806">
    <property type="entry name" value="NDUFA5"/>
</dbReference>
<evidence type="ECO:0000256" key="5">
    <source>
        <dbReference type="ARBA" id="ARBA00022448"/>
    </source>
</evidence>
<dbReference type="GO" id="GO:0005743">
    <property type="term" value="C:mitochondrial inner membrane"/>
    <property type="evidence" value="ECO:0007669"/>
    <property type="project" value="UniProtKB-SubCell"/>
</dbReference>
<sequence length="118" mass="13683">MASKVTRVFTGLAGLPACQEPHKELVKYYGRLLRSLQHLPKESKYRIATEELVKERKAIVESTPNPEDIEKKIGAGLCEELIEQAKNEIQLIGTMKEYKPWEPLEERPNPDQWKWPLQ</sequence>
<proteinExistence type="inferred from homology"/>
<keyword evidence="10" id="KW-0472">Membrane</keyword>
<keyword evidence="5" id="KW-0813">Transport</keyword>
<reference evidence="11" key="1">
    <citation type="submission" date="2018-10" db="EMBL/GenBank/DDBJ databases">
        <title>Transcriptome assembly of Aceria tosichella (Wheat curl mite) Type 2.</title>
        <authorList>
            <person name="Scully E.D."/>
            <person name="Geib S.M."/>
            <person name="Palmer N.A."/>
            <person name="Gupta A.K."/>
            <person name="Sarath G."/>
            <person name="Tatineni S."/>
        </authorList>
    </citation>
    <scope>NUCLEOTIDE SEQUENCE</scope>
    <source>
        <strain evidence="11">LincolnNE</strain>
    </source>
</reference>
<keyword evidence="8" id="KW-0249">Electron transport</keyword>
<dbReference type="EMBL" id="GGYP01006275">
    <property type="protein sequence ID" value="MDE51046.1"/>
    <property type="molecule type" value="Transcribed_RNA"/>
</dbReference>
<accession>A0A6G1SKI4</accession>
<evidence type="ECO:0000256" key="4">
    <source>
        <dbReference type="ARBA" id="ARBA00011533"/>
    </source>
</evidence>
<evidence type="ECO:0000256" key="7">
    <source>
        <dbReference type="ARBA" id="ARBA00022792"/>
    </source>
</evidence>
<name>A0A6G1SKI4_9ACAR</name>
<comment type="similarity">
    <text evidence="3">Belongs to the complex I NDUFA5 subunit family.</text>
</comment>
<comment type="subunit">
    <text evidence="4">Complex I is composed of 45 different subunits.</text>
</comment>
<protein>
    <submittedName>
        <fullName evidence="11">NADH dehydrogenase [ubiquinone] 1 alpha subcomplex subunit 5</fullName>
    </submittedName>
</protein>
<comment type="subcellular location">
    <subcellularLocation>
        <location evidence="2">Mitochondrion inner membrane</location>
        <topology evidence="2">Peripheral membrane protein</topology>
        <orientation evidence="2">Matrix side</orientation>
    </subcellularLocation>
</comment>
<dbReference type="AlphaFoldDB" id="A0A6G1SKI4"/>
<evidence type="ECO:0000256" key="10">
    <source>
        <dbReference type="ARBA" id="ARBA00023136"/>
    </source>
</evidence>
<organism evidence="11">
    <name type="scientific">Aceria tosichella</name>
    <name type="common">wheat curl mite</name>
    <dbReference type="NCBI Taxonomy" id="561515"/>
    <lineage>
        <taxon>Eukaryota</taxon>
        <taxon>Metazoa</taxon>
        <taxon>Ecdysozoa</taxon>
        <taxon>Arthropoda</taxon>
        <taxon>Chelicerata</taxon>
        <taxon>Arachnida</taxon>
        <taxon>Acari</taxon>
        <taxon>Acariformes</taxon>
        <taxon>Trombidiformes</taxon>
        <taxon>Prostigmata</taxon>
        <taxon>Eupodina</taxon>
        <taxon>Eriophyoidea</taxon>
        <taxon>Eriophyidae</taxon>
        <taxon>Eriophyinae</taxon>
        <taxon>Aceriini</taxon>
        <taxon>Aceria</taxon>
    </lineage>
</organism>
<evidence type="ECO:0000256" key="1">
    <source>
        <dbReference type="ARBA" id="ARBA00003195"/>
    </source>
</evidence>
<keyword evidence="11" id="KW-0830">Ubiquinone</keyword>
<keyword evidence="7" id="KW-0999">Mitochondrion inner membrane</keyword>
<dbReference type="GO" id="GO:0022904">
    <property type="term" value="P:respiratory electron transport chain"/>
    <property type="evidence" value="ECO:0007669"/>
    <property type="project" value="InterPro"/>
</dbReference>
<evidence type="ECO:0000256" key="9">
    <source>
        <dbReference type="ARBA" id="ARBA00023128"/>
    </source>
</evidence>
<evidence type="ECO:0000256" key="3">
    <source>
        <dbReference type="ARBA" id="ARBA00010261"/>
    </source>
</evidence>
<comment type="function">
    <text evidence="1">Accessory subunit of the mitochondrial membrane respiratory chain NADH dehydrogenase (Complex I), that is believed not to be involved in catalysis. Complex I functions in the transfer of electrons from NADH to the respiratory chain. The immediate electron acceptor for the enzyme is believed to be ubiquinone.</text>
</comment>
<dbReference type="Pfam" id="PF04716">
    <property type="entry name" value="ETC_C1_NDUFA5"/>
    <property type="match status" value="1"/>
</dbReference>
<gene>
    <name evidence="11" type="primary">NDUFA5</name>
    <name evidence="11" type="ORF">g.20241</name>
</gene>
<dbReference type="PANTHER" id="PTHR12653">
    <property type="entry name" value="NADH-UBIQUINONE OXIDOREDUCTASE 13 KD-B SUBUNIT"/>
    <property type="match status" value="1"/>
</dbReference>
<evidence type="ECO:0000313" key="11">
    <source>
        <dbReference type="EMBL" id="MDE51046.1"/>
    </source>
</evidence>
<keyword evidence="9" id="KW-0496">Mitochondrion</keyword>
<evidence type="ECO:0000256" key="8">
    <source>
        <dbReference type="ARBA" id="ARBA00022982"/>
    </source>
</evidence>
<dbReference type="PANTHER" id="PTHR12653:SF0">
    <property type="entry name" value="NADH DEHYDROGENASE [UBIQUINONE] 1 ALPHA SUBCOMPLEX SUBUNIT 5"/>
    <property type="match status" value="1"/>
</dbReference>
<evidence type="ECO:0000256" key="2">
    <source>
        <dbReference type="ARBA" id="ARBA00004443"/>
    </source>
</evidence>
<evidence type="ECO:0000256" key="6">
    <source>
        <dbReference type="ARBA" id="ARBA00022660"/>
    </source>
</evidence>